<name>A0ABR2WIJ0_9FUNG</name>
<dbReference type="Proteomes" id="UP001479436">
    <property type="component" value="Unassembled WGS sequence"/>
</dbReference>
<dbReference type="Pfam" id="PF06951">
    <property type="entry name" value="PLA2G12"/>
    <property type="match status" value="1"/>
</dbReference>
<dbReference type="SUPFAM" id="SSF48619">
    <property type="entry name" value="Phospholipase A2, PLA2"/>
    <property type="match status" value="1"/>
</dbReference>
<keyword evidence="3" id="KW-1185">Reference proteome</keyword>
<dbReference type="InterPro" id="IPR010711">
    <property type="entry name" value="PLA2G12"/>
</dbReference>
<feature type="chain" id="PRO_5046460053" evidence="1">
    <location>
        <begin position="25"/>
        <end position="169"/>
    </location>
</feature>
<dbReference type="InterPro" id="IPR036444">
    <property type="entry name" value="PLipase_A2_dom_sf"/>
</dbReference>
<organism evidence="2 3">
    <name type="scientific">Basidiobolus ranarum</name>
    <dbReference type="NCBI Taxonomy" id="34480"/>
    <lineage>
        <taxon>Eukaryota</taxon>
        <taxon>Fungi</taxon>
        <taxon>Fungi incertae sedis</taxon>
        <taxon>Zoopagomycota</taxon>
        <taxon>Entomophthoromycotina</taxon>
        <taxon>Basidiobolomycetes</taxon>
        <taxon>Basidiobolales</taxon>
        <taxon>Basidiobolaceae</taxon>
        <taxon>Basidiobolus</taxon>
    </lineage>
</organism>
<evidence type="ECO:0000313" key="3">
    <source>
        <dbReference type="Proteomes" id="UP001479436"/>
    </source>
</evidence>
<dbReference type="EMBL" id="JASJQH010001439">
    <property type="protein sequence ID" value="KAK9761322.1"/>
    <property type="molecule type" value="Genomic_DNA"/>
</dbReference>
<protein>
    <submittedName>
        <fullName evidence="2">Uncharacterized protein</fullName>
    </submittedName>
</protein>
<comment type="caution">
    <text evidence="2">The sequence shown here is derived from an EMBL/GenBank/DDBJ whole genome shotgun (WGS) entry which is preliminary data.</text>
</comment>
<proteinExistence type="predicted"/>
<reference evidence="2 3" key="1">
    <citation type="submission" date="2023-04" db="EMBL/GenBank/DDBJ databases">
        <title>Genome of Basidiobolus ranarum AG-B5.</title>
        <authorList>
            <person name="Stajich J.E."/>
            <person name="Carter-House D."/>
            <person name="Gryganskyi A."/>
        </authorList>
    </citation>
    <scope>NUCLEOTIDE SEQUENCE [LARGE SCALE GENOMIC DNA]</scope>
    <source>
        <strain evidence="2 3">AG-B5</strain>
    </source>
</reference>
<accession>A0ABR2WIJ0</accession>
<evidence type="ECO:0000313" key="2">
    <source>
        <dbReference type="EMBL" id="KAK9761322.1"/>
    </source>
</evidence>
<feature type="signal peptide" evidence="1">
    <location>
        <begin position="1"/>
        <end position="24"/>
    </location>
</feature>
<evidence type="ECO:0000256" key="1">
    <source>
        <dbReference type="SAM" id="SignalP"/>
    </source>
</evidence>
<sequence length="169" mass="18603">MKANHLLSQGFLFICSLYGSLVVGDEYLLRNVDVLWAPGAQPISCPSALPSGGWLSNIGCESIRKESNGAYAPCCDLKDICYATCGASKYTCENQFRLCMRGFCPIANVELPVDCVTIYQNATVFAERKLGRAKDFSCETYINTQRNNGCVPWMATIPTVENTFGKRTN</sequence>
<gene>
    <name evidence="2" type="ORF">K7432_013858</name>
</gene>
<keyword evidence="1" id="KW-0732">Signal</keyword>